<evidence type="ECO:0000313" key="3">
    <source>
        <dbReference type="Proteomes" id="UP000010471"/>
    </source>
</evidence>
<dbReference type="InterPro" id="IPR013486">
    <property type="entry name" value="SpoIID/LytB"/>
</dbReference>
<evidence type="ECO:0000259" key="1">
    <source>
        <dbReference type="Pfam" id="PF08486"/>
    </source>
</evidence>
<keyword evidence="3" id="KW-1185">Reference proteome</keyword>
<dbReference type="PATRIC" id="fig|1173027.3.peg.3258"/>
<dbReference type="GO" id="GO:0030288">
    <property type="term" value="C:outer membrane-bounded periplasmic space"/>
    <property type="evidence" value="ECO:0007669"/>
    <property type="project" value="TreeGrafter"/>
</dbReference>
<dbReference type="GO" id="GO:0030435">
    <property type="term" value="P:sporulation resulting in formation of a cellular spore"/>
    <property type="evidence" value="ECO:0007669"/>
    <property type="project" value="InterPro"/>
</dbReference>
<name>K9WG39_9CYAN</name>
<feature type="domain" description="Sporulation stage II protein D amidase enhancer LytB N-terminal" evidence="1">
    <location>
        <begin position="234"/>
        <end position="323"/>
    </location>
</feature>
<dbReference type="Pfam" id="PF08486">
    <property type="entry name" value="SpoIID"/>
    <property type="match status" value="1"/>
</dbReference>
<dbReference type="HOGENOM" id="CLU_036694_0_0_3"/>
<sequence>MTKILKHQTLTNKRIPKALGTLLVVMSLYGLTTGPEPAAKAQEVDLKVGIVQRFGEELTDQVTLKATSGDRLTVRFLSGDMKPETVQLESLKLETVMQPLQTPALEEYLVLNHESTFETAEDKANQWRQLGIEVEVVQPERWQVWAKRDVYQTPLLRRMLLQNLKAQGDTTAYLATKMVEKEPKASFVVNGFRYNRRELEISAKKNLIQVSRGANNKNPRLYAGRLRLQPNAYGTYTLVNQVPLETYLRGVVPHEIGGGAPYAAVVAQTILARTYALRNLRRFTADNYQLCADVHCQVYKGLTDTVPLADKAIAQTKGLVLTYNNELIDALYSSTTGGVTAPFSDVWNGPERPYLTAKVDSPNAVWDLSQKSLANENNLRQFLNLKQGFNETGRDVFRWRRTKTLEQITKHLKRYLKNRNHPLVNFTTIQQIQIVNRSPAGRILKLVVQTDIGNIEIHKNDARSAFEPPLSTLYYLEPIYGDNKILKGYAFVGGGFGHGVGMSQYGAYNLANIGWSGEQILNFYYPGTQIQPLSPSLVFWQPPEASSPFQLSPHK</sequence>
<reference evidence="2 3" key="1">
    <citation type="submission" date="2012-06" db="EMBL/GenBank/DDBJ databases">
        <title>Finished chromosome of genome of Microcoleus sp. PCC 7113.</title>
        <authorList>
            <consortium name="US DOE Joint Genome Institute"/>
            <person name="Gugger M."/>
            <person name="Coursin T."/>
            <person name="Rippka R."/>
            <person name="Tandeau De Marsac N."/>
            <person name="Huntemann M."/>
            <person name="Wei C.-L."/>
            <person name="Han J."/>
            <person name="Detter J.C."/>
            <person name="Han C."/>
            <person name="Tapia R."/>
            <person name="Chen A."/>
            <person name="Kyrpides N."/>
            <person name="Mavromatis K."/>
            <person name="Markowitz V."/>
            <person name="Szeto E."/>
            <person name="Ivanova N."/>
            <person name="Pagani I."/>
            <person name="Pati A."/>
            <person name="Goodwin L."/>
            <person name="Nordberg H.P."/>
            <person name="Cantor M.N."/>
            <person name="Hua S.X."/>
            <person name="Woyke T."/>
            <person name="Kerfeld C.A."/>
        </authorList>
    </citation>
    <scope>NUCLEOTIDE SEQUENCE [LARGE SCALE GENOMIC DNA]</scope>
    <source>
        <strain evidence="2 3">PCC 7113</strain>
    </source>
</reference>
<dbReference type="InterPro" id="IPR051922">
    <property type="entry name" value="Bact_Sporulation_Assoc"/>
</dbReference>
<dbReference type="KEGG" id="mic:Mic7113_2961"/>
<protein>
    <submittedName>
        <fullName evidence="2">SpoIID/LytB domain protein</fullName>
    </submittedName>
</protein>
<dbReference type="EMBL" id="CP003630">
    <property type="protein sequence ID" value="AFZ18734.1"/>
    <property type="molecule type" value="Genomic_DNA"/>
</dbReference>
<organism evidence="2 3">
    <name type="scientific">Allocoleopsis franciscana PCC 7113</name>
    <dbReference type="NCBI Taxonomy" id="1173027"/>
    <lineage>
        <taxon>Bacteria</taxon>
        <taxon>Bacillati</taxon>
        <taxon>Cyanobacteriota</taxon>
        <taxon>Cyanophyceae</taxon>
        <taxon>Coleofasciculales</taxon>
        <taxon>Coleofasciculaceae</taxon>
        <taxon>Allocoleopsis</taxon>
        <taxon>Allocoleopsis franciscana</taxon>
    </lineage>
</organism>
<dbReference type="PANTHER" id="PTHR30032">
    <property type="entry name" value="N-ACETYLMURAMOYL-L-ALANINE AMIDASE-RELATED"/>
    <property type="match status" value="1"/>
</dbReference>
<accession>K9WG39</accession>
<evidence type="ECO:0000313" key="2">
    <source>
        <dbReference type="EMBL" id="AFZ18734.1"/>
    </source>
</evidence>
<dbReference type="NCBIfam" id="TIGR02669">
    <property type="entry name" value="SpoIID_LytB"/>
    <property type="match status" value="1"/>
</dbReference>
<dbReference type="Proteomes" id="UP000010471">
    <property type="component" value="Chromosome"/>
</dbReference>
<proteinExistence type="predicted"/>
<dbReference type="AlphaFoldDB" id="K9WG39"/>
<gene>
    <name evidence="2" type="ORF">Mic7113_2961</name>
</gene>
<dbReference type="InterPro" id="IPR013693">
    <property type="entry name" value="SpoIID/LytB_N"/>
</dbReference>
<dbReference type="PANTHER" id="PTHR30032:SF4">
    <property type="entry name" value="AMIDASE ENHANCER"/>
    <property type="match status" value="1"/>
</dbReference>
<dbReference type="eggNOG" id="COG2385">
    <property type="taxonomic scope" value="Bacteria"/>
</dbReference>
<dbReference type="STRING" id="1173027.Mic7113_2961"/>